<accession>A0ABV9PX43</accession>
<evidence type="ECO:0000313" key="5">
    <source>
        <dbReference type="Proteomes" id="UP001596002"/>
    </source>
</evidence>
<dbReference type="Pfam" id="PF14257">
    <property type="entry name" value="DUF4349"/>
    <property type="match status" value="1"/>
</dbReference>
<dbReference type="RefSeq" id="WP_380024552.1">
    <property type="nucleotide sequence ID" value="NZ_JBHSHC010000028.1"/>
</dbReference>
<gene>
    <name evidence="4" type="ORF">ACFO8Q_04580</name>
</gene>
<comment type="caution">
    <text evidence="4">The sequence shown here is derived from an EMBL/GenBank/DDBJ whole genome shotgun (WGS) entry which is preliminary data.</text>
</comment>
<dbReference type="Proteomes" id="UP001596002">
    <property type="component" value="Unassembled WGS sequence"/>
</dbReference>
<keyword evidence="2" id="KW-0472">Membrane</keyword>
<evidence type="ECO:0000256" key="1">
    <source>
        <dbReference type="SAM" id="Coils"/>
    </source>
</evidence>
<keyword evidence="5" id="KW-1185">Reference proteome</keyword>
<dbReference type="EMBL" id="JBHSHC010000028">
    <property type="protein sequence ID" value="MFC4766654.1"/>
    <property type="molecule type" value="Genomic_DNA"/>
</dbReference>
<feature type="transmembrane region" description="Helical" evidence="2">
    <location>
        <begin position="185"/>
        <end position="206"/>
    </location>
</feature>
<feature type="coiled-coil region" evidence="1">
    <location>
        <begin position="111"/>
        <end position="138"/>
    </location>
</feature>
<keyword evidence="2" id="KW-0812">Transmembrane</keyword>
<evidence type="ECO:0000256" key="2">
    <source>
        <dbReference type="SAM" id="Phobius"/>
    </source>
</evidence>
<sequence>MVSDVYRVKQKMGGYVMKKIRTGLRRFVPCCCSPMDRTLDRFASLELRIPSTVMGEAINSLKSMGKVANERKSGQDVTEEYIDVEARIKALKVEEERLLELVKKGTKLEEILQVERELTRVRGEIERAQGRIKFLDNKIEYATIHLQLEKAKTLDNESPQSATSRTWQGLVDDLADLLNFGKEALIWQASNLFTLLLLVTGGYIAYRKLKPVYDKRTGGPKGPTPPGQ</sequence>
<feature type="domain" description="DUF4349" evidence="3">
    <location>
        <begin position="7"/>
        <end position="206"/>
    </location>
</feature>
<reference evidence="5" key="1">
    <citation type="journal article" date="2019" name="Int. J. Syst. Evol. Microbiol.">
        <title>The Global Catalogue of Microorganisms (GCM) 10K type strain sequencing project: providing services to taxonomists for standard genome sequencing and annotation.</title>
        <authorList>
            <consortium name="The Broad Institute Genomics Platform"/>
            <consortium name="The Broad Institute Genome Sequencing Center for Infectious Disease"/>
            <person name="Wu L."/>
            <person name="Ma J."/>
        </authorList>
    </citation>
    <scope>NUCLEOTIDE SEQUENCE [LARGE SCALE GENOMIC DNA]</scope>
    <source>
        <strain evidence="5">WYCCWR 12678</strain>
    </source>
</reference>
<protein>
    <submittedName>
        <fullName evidence="4">DUF4349 domain-containing protein</fullName>
    </submittedName>
</protein>
<organism evidence="4 5">
    <name type="scientific">Effusibacillus consociatus</name>
    <dbReference type="NCBI Taxonomy" id="1117041"/>
    <lineage>
        <taxon>Bacteria</taxon>
        <taxon>Bacillati</taxon>
        <taxon>Bacillota</taxon>
        <taxon>Bacilli</taxon>
        <taxon>Bacillales</taxon>
        <taxon>Alicyclobacillaceae</taxon>
        <taxon>Effusibacillus</taxon>
    </lineage>
</organism>
<evidence type="ECO:0000259" key="3">
    <source>
        <dbReference type="Pfam" id="PF14257"/>
    </source>
</evidence>
<evidence type="ECO:0000313" key="4">
    <source>
        <dbReference type="EMBL" id="MFC4766654.1"/>
    </source>
</evidence>
<name>A0ABV9PX43_9BACL</name>
<proteinExistence type="predicted"/>
<dbReference type="InterPro" id="IPR025645">
    <property type="entry name" value="DUF4349"/>
</dbReference>
<keyword evidence="1" id="KW-0175">Coiled coil</keyword>
<keyword evidence="2" id="KW-1133">Transmembrane helix</keyword>